<organism evidence="3 4">
    <name type="scientific">Penicillium rubens (strain ATCC 28089 / DSM 1075 / NRRL 1951 / Wisconsin 54-1255)</name>
    <name type="common">Penicillium chrysogenum</name>
    <dbReference type="NCBI Taxonomy" id="500485"/>
    <lineage>
        <taxon>Eukaryota</taxon>
        <taxon>Fungi</taxon>
        <taxon>Dikarya</taxon>
        <taxon>Ascomycota</taxon>
        <taxon>Pezizomycotina</taxon>
        <taxon>Eurotiomycetes</taxon>
        <taxon>Eurotiomycetidae</taxon>
        <taxon>Eurotiales</taxon>
        <taxon>Aspergillaceae</taxon>
        <taxon>Penicillium</taxon>
        <taxon>Penicillium chrysogenum species complex</taxon>
    </lineage>
</organism>
<evidence type="ECO:0000256" key="1">
    <source>
        <dbReference type="SAM" id="MobiDB-lite"/>
    </source>
</evidence>
<dbReference type="OMA" id="CAIVIRH"/>
<dbReference type="EMBL" id="AM920428">
    <property type="protein sequence ID" value="CAP92088.1"/>
    <property type="molecule type" value="Genomic_DNA"/>
</dbReference>
<dbReference type="AlphaFoldDB" id="B6H4R9"/>
<dbReference type="HOGENOM" id="CLU_2109830_0_0_1"/>
<name>B6H4R9_PENRW</name>
<keyword evidence="2" id="KW-0812">Transmembrane</keyword>
<proteinExistence type="predicted"/>
<keyword evidence="2" id="KW-1133">Transmembrane helix</keyword>
<evidence type="ECO:0000313" key="4">
    <source>
        <dbReference type="Proteomes" id="UP000000724"/>
    </source>
</evidence>
<evidence type="ECO:0000256" key="2">
    <source>
        <dbReference type="SAM" id="Phobius"/>
    </source>
</evidence>
<gene>
    <name evidence="3" type="ORF">Pc13g10190</name>
    <name evidence="3" type="ORF">PCH_Pc13g10190</name>
</gene>
<dbReference type="VEuPathDB" id="FungiDB:PCH_Pc13g10190"/>
<keyword evidence="4" id="KW-1185">Reference proteome</keyword>
<reference evidence="3 4" key="1">
    <citation type="journal article" date="2008" name="Nat. Biotechnol.">
        <title>Genome sequencing and analysis of the filamentous fungus Penicillium chrysogenum.</title>
        <authorList>
            <person name="van den Berg M.A."/>
            <person name="Albang R."/>
            <person name="Albermann K."/>
            <person name="Badger J.H."/>
            <person name="Daran J.-M."/>
            <person name="Driessen A.J.M."/>
            <person name="Garcia-Estrada C."/>
            <person name="Fedorova N.D."/>
            <person name="Harris D.M."/>
            <person name="Heijne W.H.M."/>
            <person name="Joardar V.S."/>
            <person name="Kiel J.A.K.W."/>
            <person name="Kovalchuk A."/>
            <person name="Martin J.F."/>
            <person name="Nierman W.C."/>
            <person name="Nijland J.G."/>
            <person name="Pronk J.T."/>
            <person name="Roubos J.A."/>
            <person name="van der Klei I.J."/>
            <person name="van Peij N.N.M.E."/>
            <person name="Veenhuis M."/>
            <person name="von Doehren H."/>
            <person name="Wagner C."/>
            <person name="Wortman J.R."/>
            <person name="Bovenberg R.A.L."/>
        </authorList>
    </citation>
    <scope>NUCLEOTIDE SEQUENCE [LARGE SCALE GENOMIC DNA]</scope>
    <source>
        <strain evidence="4">ATCC 28089 / DSM 1075 / NRRL 1951 / Wisconsin 54-1255</strain>
    </source>
</reference>
<sequence length="115" mass="12853">MAPAPNDKSDSTSETPAEAAAGYLLVIFLSLVVILFFMFICAILDRLGVFDVVGCWIKYFYTRIRAGLNRLSLKKAKTEGREPQDTSTVRLQYMVPSSKPTHDPQSPTDVPHYVQ</sequence>
<dbReference type="Proteomes" id="UP000000724">
    <property type="component" value="Contig Pc00c13"/>
</dbReference>
<feature type="region of interest" description="Disordered" evidence="1">
    <location>
        <begin position="77"/>
        <end position="115"/>
    </location>
</feature>
<feature type="transmembrane region" description="Helical" evidence="2">
    <location>
        <begin position="20"/>
        <end position="44"/>
    </location>
</feature>
<evidence type="ECO:0000313" key="3">
    <source>
        <dbReference type="EMBL" id="CAP92088.1"/>
    </source>
</evidence>
<keyword evidence="2" id="KW-0472">Membrane</keyword>
<protein>
    <submittedName>
        <fullName evidence="3">Uncharacterized protein</fullName>
    </submittedName>
</protein>
<dbReference type="OrthoDB" id="10320862at2759"/>
<accession>B6H4R9</accession>